<organism evidence="1 2">
    <name type="scientific">Clostridium estertheticum</name>
    <dbReference type="NCBI Taxonomy" id="238834"/>
    <lineage>
        <taxon>Bacteria</taxon>
        <taxon>Bacillati</taxon>
        <taxon>Bacillota</taxon>
        <taxon>Clostridia</taxon>
        <taxon>Eubacteriales</taxon>
        <taxon>Clostridiaceae</taxon>
        <taxon>Clostridium</taxon>
    </lineage>
</organism>
<dbReference type="InterPro" id="IPR023214">
    <property type="entry name" value="HAD_sf"/>
</dbReference>
<dbReference type="EMBL" id="SPSF01000032">
    <property type="protein sequence ID" value="MPQ62793.1"/>
    <property type="molecule type" value="Genomic_DNA"/>
</dbReference>
<dbReference type="Proteomes" id="UP000342249">
    <property type="component" value="Unassembled WGS sequence"/>
</dbReference>
<evidence type="ECO:0000313" key="2">
    <source>
        <dbReference type="Proteomes" id="UP000342249"/>
    </source>
</evidence>
<accession>A0A5N7J283</accession>
<dbReference type="Gene3D" id="3.40.50.1000">
    <property type="entry name" value="HAD superfamily/HAD-like"/>
    <property type="match status" value="1"/>
</dbReference>
<name>A0A5N7J283_9CLOT</name>
<comment type="caution">
    <text evidence="1">The sequence shown here is derived from an EMBL/GenBank/DDBJ whole genome shotgun (WGS) entry which is preliminary data.</text>
</comment>
<reference evidence="1 2" key="1">
    <citation type="journal article" date="2019" name="Lett. Appl. Microbiol.">
        <title>A case of 'blown pack' spoilage of vacuum-packaged pork likely associated with Clostridium estertheticum in Canada.</title>
        <authorList>
            <person name="Zhang P."/>
            <person name="Ward P."/>
            <person name="McMullen L.M."/>
            <person name="Yang X."/>
        </authorList>
    </citation>
    <scope>NUCLEOTIDE SEQUENCE [LARGE SCALE GENOMIC DNA]</scope>
    <source>
        <strain evidence="1 2">MA19</strain>
    </source>
</reference>
<gene>
    <name evidence="1" type="ORF">E4V82_11810</name>
</gene>
<sequence>MKLVTKESFVKESINQIKLVIWDLDDTFWKGTLSEEEITLDHDKINIVKELIDRGIMNSICSKNDFNKVKDELEKNNLWEYFIFPKISWNPKGEMVAQIIENAQLRQENVLFVDDNHMNLEEVKFYNPKINIAHIDDISDILSIQAFKGKDDKTHSRLKQYKILEVKTEDSTKYSSNIEFLMNSNIKVEIIKDCTASIDRIYELIHRTNQLNFTKQRISKEELEQLINDPKIQKGLIKVSDNYGEYGICGFYAIKESNLVHFLFSCRAMNLGVEQWVYSQLGFPEINISGEVASELKKLITPNWINQKKNSDITTKKNNNSTIGNVKCLIRGGCDLKQLNHYLKYKNVDITTEFNYMNNEGFSIHRDHSEILRRAYILSEKDKEYLIQNIPFFDANIFDTSIFELKYDVIVYSVLMDYTHAVYSSKSDKNLVVTYGDFKLPLTDESCWDFIIENYGGKFNLEFLKWFKNNFDFDGPLSEQRFEENLKWLRKNIPAVTKLIILNGSEVNLPHKLEKDRYLHHIKMNSILQRFVESTEGVYIVDVNKHIKTISDVTDNIRHYKREYYSKIAMDINEIIQKELSTYNIIDKKELLKLKTIDNLKIIVRKITSKNTRKFINKIIRPR</sequence>
<dbReference type="NCBIfam" id="TIGR01681">
    <property type="entry name" value="HAD-SF-IIIC"/>
    <property type="match status" value="1"/>
</dbReference>
<dbReference type="InterPro" id="IPR010033">
    <property type="entry name" value="HAD_SF_ppase_IIIC"/>
</dbReference>
<dbReference type="InterPro" id="IPR036412">
    <property type="entry name" value="HAD-like_sf"/>
</dbReference>
<dbReference type="InterPro" id="IPR010037">
    <property type="entry name" value="FkbH_domain"/>
</dbReference>
<dbReference type="NCBIfam" id="TIGR01686">
    <property type="entry name" value="FkbH"/>
    <property type="match status" value="1"/>
</dbReference>
<dbReference type="AlphaFoldDB" id="A0A5N7J283"/>
<dbReference type="SUPFAM" id="SSF56784">
    <property type="entry name" value="HAD-like"/>
    <property type="match status" value="1"/>
</dbReference>
<evidence type="ECO:0000313" key="1">
    <source>
        <dbReference type="EMBL" id="MPQ62793.1"/>
    </source>
</evidence>
<proteinExistence type="predicted"/>
<protein>
    <submittedName>
        <fullName evidence="1">HAD-IIIC family phosphatase</fullName>
    </submittedName>
</protein>